<comment type="similarity">
    <text evidence="1">Belongs to the short-chain dehydrogenases/reductases (SDR) family.</text>
</comment>
<evidence type="ECO:0000256" key="1">
    <source>
        <dbReference type="ARBA" id="ARBA00006484"/>
    </source>
</evidence>
<dbReference type="PANTHER" id="PTHR42760">
    <property type="entry name" value="SHORT-CHAIN DEHYDROGENASES/REDUCTASES FAMILY MEMBER"/>
    <property type="match status" value="1"/>
</dbReference>
<reference evidence="4 5" key="1">
    <citation type="submission" date="2019-06" db="EMBL/GenBank/DDBJ databases">
        <title>New taxonomy in bacterial strain CC-CFT640, isolated from vineyard.</title>
        <authorList>
            <person name="Lin S.-Y."/>
            <person name="Tsai C.-F."/>
            <person name="Young C.-C."/>
        </authorList>
    </citation>
    <scope>NUCLEOTIDE SEQUENCE [LARGE SCALE GENOMIC DNA]</scope>
    <source>
        <strain evidence="4 5">CC-CFT640</strain>
    </source>
</reference>
<dbReference type="OrthoDB" id="9796652at2"/>
<name>A0A5C8PFZ2_9HYPH</name>
<dbReference type="RefSeq" id="WP_147850119.1">
    <property type="nucleotide sequence ID" value="NZ_VDUZ01000036.1"/>
</dbReference>
<feature type="domain" description="Ketoreductase" evidence="3">
    <location>
        <begin position="11"/>
        <end position="197"/>
    </location>
</feature>
<gene>
    <name evidence="4" type="ORF">FHP25_27075</name>
</gene>
<evidence type="ECO:0000313" key="4">
    <source>
        <dbReference type="EMBL" id="TXL72091.1"/>
    </source>
</evidence>
<dbReference type="GO" id="GO:0048038">
    <property type="term" value="F:quinone binding"/>
    <property type="evidence" value="ECO:0007669"/>
    <property type="project" value="TreeGrafter"/>
</dbReference>
<dbReference type="SMART" id="SM00822">
    <property type="entry name" value="PKS_KR"/>
    <property type="match status" value="1"/>
</dbReference>
<evidence type="ECO:0000259" key="3">
    <source>
        <dbReference type="SMART" id="SM00822"/>
    </source>
</evidence>
<dbReference type="InterPro" id="IPR020904">
    <property type="entry name" value="Sc_DH/Rdtase_CS"/>
</dbReference>
<dbReference type="GO" id="GO:0016616">
    <property type="term" value="F:oxidoreductase activity, acting on the CH-OH group of donors, NAD or NADP as acceptor"/>
    <property type="evidence" value="ECO:0007669"/>
    <property type="project" value="TreeGrafter"/>
</dbReference>
<dbReference type="PROSITE" id="PS00061">
    <property type="entry name" value="ADH_SHORT"/>
    <property type="match status" value="1"/>
</dbReference>
<accession>A0A5C8PFZ2</accession>
<dbReference type="AlphaFoldDB" id="A0A5C8PFZ2"/>
<dbReference type="PANTHER" id="PTHR42760:SF133">
    <property type="entry name" value="3-OXOACYL-[ACYL-CARRIER-PROTEIN] REDUCTASE"/>
    <property type="match status" value="1"/>
</dbReference>
<dbReference type="Pfam" id="PF13561">
    <property type="entry name" value="adh_short_C2"/>
    <property type="match status" value="1"/>
</dbReference>
<keyword evidence="5" id="KW-1185">Reference proteome</keyword>
<comment type="caution">
    <text evidence="4">The sequence shown here is derived from an EMBL/GenBank/DDBJ whole genome shotgun (WGS) entry which is preliminary data.</text>
</comment>
<dbReference type="SUPFAM" id="SSF51735">
    <property type="entry name" value="NAD(P)-binding Rossmann-fold domains"/>
    <property type="match status" value="1"/>
</dbReference>
<protein>
    <submittedName>
        <fullName evidence="4">SDR family oxidoreductase</fullName>
    </submittedName>
</protein>
<dbReference type="EMBL" id="VDUZ01000036">
    <property type="protein sequence ID" value="TXL72091.1"/>
    <property type="molecule type" value="Genomic_DNA"/>
</dbReference>
<evidence type="ECO:0000256" key="2">
    <source>
        <dbReference type="ARBA" id="ARBA00023002"/>
    </source>
</evidence>
<dbReference type="Gene3D" id="3.40.50.720">
    <property type="entry name" value="NAD(P)-binding Rossmann-like Domain"/>
    <property type="match status" value="1"/>
</dbReference>
<dbReference type="GO" id="GO:0006633">
    <property type="term" value="P:fatty acid biosynthetic process"/>
    <property type="evidence" value="ECO:0007669"/>
    <property type="project" value="TreeGrafter"/>
</dbReference>
<dbReference type="PRINTS" id="PR00081">
    <property type="entry name" value="GDHRDH"/>
</dbReference>
<dbReference type="InterPro" id="IPR057326">
    <property type="entry name" value="KR_dom"/>
</dbReference>
<keyword evidence="2" id="KW-0560">Oxidoreductase</keyword>
<organism evidence="4 5">
    <name type="scientific">Vineibacter terrae</name>
    <dbReference type="NCBI Taxonomy" id="2586908"/>
    <lineage>
        <taxon>Bacteria</taxon>
        <taxon>Pseudomonadati</taxon>
        <taxon>Pseudomonadota</taxon>
        <taxon>Alphaproteobacteria</taxon>
        <taxon>Hyphomicrobiales</taxon>
        <taxon>Vineibacter</taxon>
    </lineage>
</organism>
<dbReference type="FunFam" id="3.40.50.720:FF:000084">
    <property type="entry name" value="Short-chain dehydrogenase reductase"/>
    <property type="match status" value="1"/>
</dbReference>
<sequence length="257" mass="26944">MAYKGFDLTGKVSLITGGNGGIGFGMADALAEAGAGVCIWGTNATKNAAAIEKLKRHGGKVHAQIVDVASEAAVEAAFAETLKVMGKVDNCVANSGVSGRGSKSFMEITADEWRRVLSVNLDGVFFTFRAAARHMVERGEGGSLVAMASTAAIEGAARNEHYAASKGGVVSMVRALAVELARYKITANSILPGWIETAMTANAFNNEKFAGNVKPRIPVRRWGVEQDFGPVAVYLASDATKYTTGQSIVIDGGYTLF</sequence>
<dbReference type="Proteomes" id="UP000321638">
    <property type="component" value="Unassembled WGS sequence"/>
</dbReference>
<dbReference type="InterPro" id="IPR002347">
    <property type="entry name" value="SDR_fam"/>
</dbReference>
<evidence type="ECO:0000313" key="5">
    <source>
        <dbReference type="Proteomes" id="UP000321638"/>
    </source>
</evidence>
<dbReference type="InterPro" id="IPR036291">
    <property type="entry name" value="NAD(P)-bd_dom_sf"/>
</dbReference>
<dbReference type="PRINTS" id="PR00080">
    <property type="entry name" value="SDRFAMILY"/>
</dbReference>
<proteinExistence type="inferred from homology"/>